<evidence type="ECO:0000256" key="3">
    <source>
        <dbReference type="ARBA" id="ARBA00013080"/>
    </source>
</evidence>
<dbReference type="GO" id="GO:0009089">
    <property type="term" value="P:lysine biosynthetic process via diaminopimelate"/>
    <property type="evidence" value="ECO:0007669"/>
    <property type="project" value="UniProtKB-UniRule"/>
</dbReference>
<dbReference type="GO" id="GO:0008837">
    <property type="term" value="F:diaminopimelate epimerase activity"/>
    <property type="evidence" value="ECO:0007669"/>
    <property type="project" value="UniProtKB-UniRule"/>
</dbReference>
<feature type="binding site" evidence="8">
    <location>
        <position position="64"/>
    </location>
    <ligand>
        <name>substrate</name>
    </ligand>
</feature>
<dbReference type="NCBIfam" id="TIGR00652">
    <property type="entry name" value="DapF"/>
    <property type="match status" value="1"/>
</dbReference>
<feature type="binding site" evidence="8">
    <location>
        <position position="163"/>
    </location>
    <ligand>
        <name>substrate</name>
    </ligand>
</feature>
<dbReference type="EC" id="5.1.1.7" evidence="3 8"/>
<dbReference type="HAMAP" id="MF_00197">
    <property type="entry name" value="DAP_epimerase"/>
    <property type="match status" value="1"/>
</dbReference>
<reference evidence="10" key="1">
    <citation type="submission" date="2019-06" db="EMBL/GenBank/DDBJ databases">
        <title>Alistipes onderdonkii subsp. vulgaris subsp. nov., Alistipes dispar sp. nov. and Alistipes communis sp. nov., isolated from human faeces, and creation of Alistipes onderdonkii subsp. onderdonkii subsp. nov.</title>
        <authorList>
            <person name="Sakamoto M."/>
            <person name="Ikeyama N."/>
            <person name="Ogata Y."/>
            <person name="Suda W."/>
            <person name="Iino T."/>
            <person name="Hattori M."/>
            <person name="Ohkuma M."/>
        </authorList>
    </citation>
    <scope>NUCLEOTIDE SEQUENCE [LARGE SCALE GENOMIC DNA]</scope>
    <source>
        <strain evidence="10">5CBH24</strain>
    </source>
</reference>
<comment type="function">
    <text evidence="8">Catalyzes the stereoinversion of LL-2,6-diaminopimelate (L,L-DAP) to meso-diaminopimelate (meso-DAP), a precursor of L-lysine and an essential component of the bacterial peptidoglycan.</text>
</comment>
<dbReference type="PANTHER" id="PTHR31689:SF0">
    <property type="entry name" value="DIAMINOPIMELATE EPIMERASE"/>
    <property type="match status" value="1"/>
</dbReference>
<evidence type="ECO:0000256" key="8">
    <source>
        <dbReference type="HAMAP-Rule" id="MF_00197"/>
    </source>
</evidence>
<keyword evidence="8" id="KW-0963">Cytoplasm</keyword>
<dbReference type="Proteomes" id="UP000318946">
    <property type="component" value="Chromosome"/>
</dbReference>
<feature type="binding site" evidence="8">
    <location>
        <position position="14"/>
    </location>
    <ligand>
        <name>substrate</name>
    </ligand>
</feature>
<feature type="binding site" evidence="8">
    <location>
        <begin position="226"/>
        <end position="227"/>
    </location>
    <ligand>
        <name>substrate</name>
    </ligand>
</feature>
<dbReference type="PROSITE" id="PS01326">
    <property type="entry name" value="DAP_EPIMERASE"/>
    <property type="match status" value="1"/>
</dbReference>
<evidence type="ECO:0000256" key="6">
    <source>
        <dbReference type="ARBA" id="ARBA00023235"/>
    </source>
</evidence>
<comment type="pathway">
    <text evidence="1 8">Amino-acid biosynthesis; L-lysine biosynthesis via DAP pathway; DL-2,6-diaminopimelate from LL-2,6-diaminopimelate: step 1/1.</text>
</comment>
<evidence type="ECO:0000313" key="10">
    <source>
        <dbReference type="Proteomes" id="UP000318946"/>
    </source>
</evidence>
<dbReference type="AlphaFoldDB" id="A0A4Y1WR46"/>
<protein>
    <recommendedName>
        <fullName evidence="3 8">Diaminopimelate epimerase</fullName>
        <shortName evidence="8">DAP epimerase</shortName>
        <ecNumber evidence="3 8">5.1.1.7</ecNumber>
    </recommendedName>
    <alternativeName>
        <fullName evidence="8">PLP-independent amino acid racemase</fullName>
    </alternativeName>
</protein>
<feature type="active site" description="Proton donor" evidence="8">
    <location>
        <position position="73"/>
    </location>
</feature>
<keyword evidence="6 8" id="KW-0413">Isomerase</keyword>
<evidence type="ECO:0000256" key="5">
    <source>
        <dbReference type="ARBA" id="ARBA00023154"/>
    </source>
</evidence>
<keyword evidence="10" id="KW-1185">Reference proteome</keyword>
<organism evidence="9 10">
    <name type="scientific">Alistipes communis</name>
    <dbReference type="NCBI Taxonomy" id="2585118"/>
    <lineage>
        <taxon>Bacteria</taxon>
        <taxon>Pseudomonadati</taxon>
        <taxon>Bacteroidota</taxon>
        <taxon>Bacteroidia</taxon>
        <taxon>Bacteroidales</taxon>
        <taxon>Rikenellaceae</taxon>
        <taxon>Alistipes</taxon>
    </lineage>
</organism>
<keyword evidence="4 8" id="KW-0028">Amino-acid biosynthesis</keyword>
<dbReference type="SUPFAM" id="SSF54506">
    <property type="entry name" value="Diaminopimelate epimerase-like"/>
    <property type="match status" value="2"/>
</dbReference>
<proteinExistence type="inferred from homology"/>
<evidence type="ECO:0000256" key="2">
    <source>
        <dbReference type="ARBA" id="ARBA00010219"/>
    </source>
</evidence>
<comment type="catalytic activity">
    <reaction evidence="7 8">
        <text>(2S,6S)-2,6-diaminopimelate = meso-2,6-diaminopimelate</text>
        <dbReference type="Rhea" id="RHEA:15393"/>
        <dbReference type="ChEBI" id="CHEBI:57609"/>
        <dbReference type="ChEBI" id="CHEBI:57791"/>
        <dbReference type="EC" id="5.1.1.7"/>
    </reaction>
</comment>
<feature type="site" description="Could be important to modulate the pK values of the two catalytic cysteine residues" evidence="8">
    <location>
        <position position="165"/>
    </location>
</feature>
<name>A0A4Y1WR46_9BACT</name>
<feature type="active site" description="Proton acceptor" evidence="8">
    <location>
        <position position="235"/>
    </location>
</feature>
<dbReference type="GeneID" id="78341568"/>
<comment type="subunit">
    <text evidence="8">Homodimer.</text>
</comment>
<sequence length="340" mass="37048">MKIYDYILCSGSGNRFLLFDTLRSDLSGLNIAAFAAEELHRFGVDGLLLLTRDGRGRFGMRMFNTDGSEAEMCGNGIRCVARLARERYPEATGERFAVTSGGREYRITCEEPIFGALPTFGAEIPLSLHGDDFPPSLPAEGFVGQPVPELDEGLAFTFLQPGNPHIVALVAPDSAWLFGSDGRLDTRRLAELGERANRMRGVFPRGINVSLFCRLDEGRIFAATYERGVGITSSCGTAMTSCATAAALLGLAGFDTTVEVWNRGGRVRCLPRRTQQGIVTRLTGDASFETAGRLRLDGKECIATGDASPLDPPCDRLRLTEETLRELHEKYGLTIADDHD</sequence>
<dbReference type="Gene3D" id="3.10.310.10">
    <property type="entry name" value="Diaminopimelate Epimerase, Chain A, domain 1"/>
    <property type="match status" value="2"/>
</dbReference>
<evidence type="ECO:0000256" key="7">
    <source>
        <dbReference type="ARBA" id="ARBA00051712"/>
    </source>
</evidence>
<accession>A0A4Y1WR46</accession>
<comment type="subcellular location">
    <subcellularLocation>
        <location evidence="8">Cytoplasm</location>
    </subcellularLocation>
</comment>
<dbReference type="Pfam" id="PF01678">
    <property type="entry name" value="DAP_epimerase"/>
    <property type="match status" value="2"/>
</dbReference>
<comment type="similarity">
    <text evidence="2 8">Belongs to the diaminopimelate epimerase family.</text>
</comment>
<dbReference type="InterPro" id="IPR001653">
    <property type="entry name" value="DAP_epimerase_DapF"/>
</dbReference>
<dbReference type="OrthoDB" id="9805408at2"/>
<feature type="binding site" evidence="8">
    <location>
        <position position="208"/>
    </location>
    <ligand>
        <name>substrate</name>
    </ligand>
</feature>
<feature type="binding site" evidence="8">
    <location>
        <begin position="236"/>
        <end position="237"/>
    </location>
    <ligand>
        <name>substrate</name>
    </ligand>
</feature>
<evidence type="ECO:0000256" key="4">
    <source>
        <dbReference type="ARBA" id="ARBA00022605"/>
    </source>
</evidence>
<dbReference type="KEGG" id="acou:A5CBH24_08560"/>
<dbReference type="GO" id="GO:0005829">
    <property type="term" value="C:cytosol"/>
    <property type="evidence" value="ECO:0007669"/>
    <property type="project" value="TreeGrafter"/>
</dbReference>
<dbReference type="PANTHER" id="PTHR31689">
    <property type="entry name" value="DIAMINOPIMELATE EPIMERASE, CHLOROPLASTIC"/>
    <property type="match status" value="1"/>
</dbReference>
<dbReference type="RefSeq" id="WP_141412322.1">
    <property type="nucleotide sequence ID" value="NZ_AP019735.1"/>
</dbReference>
<dbReference type="InterPro" id="IPR018510">
    <property type="entry name" value="DAP_epimerase_AS"/>
</dbReference>
<dbReference type="UniPathway" id="UPA00034">
    <property type="reaction ID" value="UER00025"/>
</dbReference>
<gene>
    <name evidence="8 9" type="primary">dapF</name>
    <name evidence="9" type="ORF">A5CBH24_08560</name>
</gene>
<dbReference type="EMBL" id="AP019735">
    <property type="protein sequence ID" value="BBL03543.1"/>
    <property type="molecule type" value="Genomic_DNA"/>
</dbReference>
<evidence type="ECO:0000256" key="1">
    <source>
        <dbReference type="ARBA" id="ARBA00005196"/>
    </source>
</evidence>
<evidence type="ECO:0000313" key="9">
    <source>
        <dbReference type="EMBL" id="BBL03543.1"/>
    </source>
</evidence>
<keyword evidence="5 8" id="KW-0457">Lysine biosynthesis</keyword>
<comment type="caution">
    <text evidence="8">Lacks conserved residue(s) required for the propagation of feature annotation.</text>
</comment>
<feature type="binding site" evidence="8">
    <location>
        <begin position="74"/>
        <end position="75"/>
    </location>
    <ligand>
        <name>substrate</name>
    </ligand>
</feature>
<accession>A0A4Y1XT26</accession>
<feature type="site" description="Could be important to modulate the pK values of the two catalytic cysteine residues" evidence="8">
    <location>
        <position position="226"/>
    </location>
</feature>